<dbReference type="FunFam" id="3.90.1170.20:FF:000001">
    <property type="entry name" value="Nicotinate-nucleotide diphosphorylase (Carboxylating)"/>
    <property type="match status" value="1"/>
</dbReference>
<dbReference type="InterPro" id="IPR037128">
    <property type="entry name" value="Quinolinate_PRibosylTase_N_sf"/>
</dbReference>
<evidence type="ECO:0000256" key="10">
    <source>
        <dbReference type="ARBA" id="ARBA00047445"/>
    </source>
</evidence>
<feature type="binding site" evidence="13">
    <location>
        <position position="254"/>
    </location>
    <ligand>
        <name>substrate</name>
    </ligand>
</feature>
<comment type="catalytic activity">
    <reaction evidence="10">
        <text>nicotinate beta-D-ribonucleotide + CO2 + diphosphate = quinolinate + 5-phospho-alpha-D-ribose 1-diphosphate + 2 H(+)</text>
        <dbReference type="Rhea" id="RHEA:12733"/>
        <dbReference type="ChEBI" id="CHEBI:15378"/>
        <dbReference type="ChEBI" id="CHEBI:16526"/>
        <dbReference type="ChEBI" id="CHEBI:29959"/>
        <dbReference type="ChEBI" id="CHEBI:33019"/>
        <dbReference type="ChEBI" id="CHEBI:57502"/>
        <dbReference type="ChEBI" id="CHEBI:58017"/>
        <dbReference type="EC" id="2.4.2.19"/>
    </reaction>
</comment>
<evidence type="ECO:0000256" key="6">
    <source>
        <dbReference type="ARBA" id="ARBA00022642"/>
    </source>
</evidence>
<name>A0A8J7P997_9BACT</name>
<evidence type="ECO:0000256" key="12">
    <source>
        <dbReference type="PIRNR" id="PIRNR006250"/>
    </source>
</evidence>
<sequence length="317" mass="34244">MTEAQFTKELIDTLIALGLIEDLGGLPEQACQLESLLSKEKLSALFALDITTAATIAADKQVQARLLLKESAVLSGLEFCKRVFSCLDKDIEVEILEQDGTYIDVGKGEKVEVALIRGSARAILIAERLSLNLVQRMCGIATNTRKYAQIAAPYGIKILDTRKTIPGLRAIEKMAVLAGGGTNHRMGLYDAVLVKDNHIRAAGSITKAVENVRQYLKEHPEAGVRLKKDIEVEVASLAELQEALDAEVNAVLLDNMSPDQVRQAIQTISNNKKSCFVEVSGGVNLSNLATYLIEGVSAISIGALTHSAVNIDLSLEF</sequence>
<feature type="binding site" evidence="13">
    <location>
        <position position="128"/>
    </location>
    <ligand>
        <name>substrate</name>
    </ligand>
</feature>
<evidence type="ECO:0000313" key="17">
    <source>
        <dbReference type="Proteomes" id="UP000664277"/>
    </source>
</evidence>
<evidence type="ECO:0000256" key="13">
    <source>
        <dbReference type="PIRSR" id="PIRSR006250-1"/>
    </source>
</evidence>
<comment type="caution">
    <text evidence="16">The sequence shown here is derived from an EMBL/GenBank/DDBJ whole genome shotgun (WGS) entry which is preliminary data.</text>
</comment>
<dbReference type="InterPro" id="IPR002638">
    <property type="entry name" value="Quinolinate_PRibosylTrfase_C"/>
</dbReference>
<dbReference type="InterPro" id="IPR022412">
    <property type="entry name" value="Quinolinate_PRibosylTrfase_N"/>
</dbReference>
<dbReference type="EC" id="2.4.2.19" evidence="5"/>
<dbReference type="Gene3D" id="3.90.1170.20">
    <property type="entry name" value="Quinolinate phosphoribosyl transferase, N-terminal domain"/>
    <property type="match status" value="1"/>
</dbReference>
<dbReference type="AlphaFoldDB" id="A0A8J7P997"/>
<comment type="similarity">
    <text evidence="3 12">Belongs to the NadC/ModD family.</text>
</comment>
<dbReference type="PANTHER" id="PTHR32179:SF3">
    <property type="entry name" value="NICOTINATE-NUCLEOTIDE PYROPHOSPHORYLASE [CARBOXYLATING]"/>
    <property type="match status" value="1"/>
</dbReference>
<comment type="pathway">
    <text evidence="2">Cofactor biosynthesis; NAD(+) biosynthesis; nicotinate D-ribonucleotide from quinolinate: step 1/1.</text>
</comment>
<feature type="domain" description="Quinolinate phosphoribosyl transferase C-terminal" evidence="14">
    <location>
        <begin position="140"/>
        <end position="316"/>
    </location>
</feature>
<feature type="binding site" evidence="13">
    <location>
        <position position="195"/>
    </location>
    <ligand>
        <name>substrate</name>
    </ligand>
</feature>
<evidence type="ECO:0000256" key="5">
    <source>
        <dbReference type="ARBA" id="ARBA00011944"/>
    </source>
</evidence>
<accession>A0A8J7P997</accession>
<dbReference type="SUPFAM" id="SSF51690">
    <property type="entry name" value="Nicotinate/Quinolinate PRTase C-terminal domain-like"/>
    <property type="match status" value="1"/>
</dbReference>
<reference evidence="16" key="1">
    <citation type="submission" date="2021-02" db="EMBL/GenBank/DDBJ databases">
        <title>Genome-Resolved Metagenomics of a Microbial Community Performing Photosynthetic Biological Nutrient Removal.</title>
        <authorList>
            <person name="Mcdaniel E.A."/>
        </authorList>
    </citation>
    <scope>NUCLEOTIDE SEQUENCE</scope>
    <source>
        <strain evidence="16">UWPOB_OBS1</strain>
    </source>
</reference>
<dbReference type="EMBL" id="JAFLCK010000027">
    <property type="protein sequence ID" value="MBN8661909.1"/>
    <property type="molecule type" value="Genomic_DNA"/>
</dbReference>
<keyword evidence="8 12" id="KW-0808">Transferase</keyword>
<comment type="subunit">
    <text evidence="4">Hexamer formed by 3 homodimers.</text>
</comment>
<dbReference type="UniPathway" id="UPA00253">
    <property type="reaction ID" value="UER00331"/>
</dbReference>
<feature type="binding site" evidence="13">
    <location>
        <begin position="161"/>
        <end position="163"/>
    </location>
    <ligand>
        <name>substrate</name>
    </ligand>
</feature>
<comment type="function">
    <text evidence="1">Involved in the catabolism of quinolinic acid (QA).</text>
</comment>
<feature type="binding site" evidence="13">
    <location>
        <position position="185"/>
    </location>
    <ligand>
        <name>substrate</name>
    </ligand>
</feature>
<evidence type="ECO:0000313" key="16">
    <source>
        <dbReference type="EMBL" id="MBN8661909.1"/>
    </source>
</evidence>
<organism evidence="16 17">
    <name type="scientific">Candidatus Obscuribacter phosphatis</name>
    <dbReference type="NCBI Taxonomy" id="1906157"/>
    <lineage>
        <taxon>Bacteria</taxon>
        <taxon>Bacillati</taxon>
        <taxon>Candidatus Melainabacteria</taxon>
        <taxon>Candidatus Obscuribacterales</taxon>
        <taxon>Candidatus Obscuribacteraceae</taxon>
        <taxon>Candidatus Obscuribacter</taxon>
    </lineage>
</organism>
<evidence type="ECO:0000256" key="1">
    <source>
        <dbReference type="ARBA" id="ARBA00003237"/>
    </source>
</evidence>
<evidence type="ECO:0000259" key="14">
    <source>
        <dbReference type="Pfam" id="PF01729"/>
    </source>
</evidence>
<feature type="domain" description="Quinolinate phosphoribosyl transferase N-terminal" evidence="15">
    <location>
        <begin position="49"/>
        <end position="138"/>
    </location>
</feature>
<dbReference type="PIRSF" id="PIRSF006250">
    <property type="entry name" value="NadC_ModD"/>
    <property type="match status" value="1"/>
</dbReference>
<keyword evidence="6" id="KW-0662">Pyridine nucleotide biosynthesis</keyword>
<dbReference type="InterPro" id="IPR013785">
    <property type="entry name" value="Aldolase_TIM"/>
</dbReference>
<feature type="binding site" evidence="13">
    <location>
        <begin position="280"/>
        <end position="282"/>
    </location>
    <ligand>
        <name>substrate</name>
    </ligand>
</feature>
<dbReference type="InterPro" id="IPR027277">
    <property type="entry name" value="NadC/ModD"/>
</dbReference>
<dbReference type="GO" id="GO:0009435">
    <property type="term" value="P:NAD+ biosynthetic process"/>
    <property type="evidence" value="ECO:0007669"/>
    <property type="project" value="UniProtKB-UniPathway"/>
</dbReference>
<dbReference type="InterPro" id="IPR036068">
    <property type="entry name" value="Nicotinate_pribotase-like_C"/>
</dbReference>
<dbReference type="InterPro" id="IPR004393">
    <property type="entry name" value="NadC"/>
</dbReference>
<dbReference type="CDD" id="cd01572">
    <property type="entry name" value="QPRTase"/>
    <property type="match status" value="1"/>
</dbReference>
<evidence type="ECO:0000256" key="3">
    <source>
        <dbReference type="ARBA" id="ARBA00009400"/>
    </source>
</evidence>
<protein>
    <recommendedName>
        <fullName evidence="11">Probable nicotinate-nucleotide pyrophosphorylase [carboxylating]</fullName>
        <ecNumber evidence="5">2.4.2.19</ecNumber>
    </recommendedName>
    <alternativeName>
        <fullName evidence="9">Quinolinate phosphoribosyltransferase [decarboxylating]</fullName>
    </alternativeName>
</protein>
<dbReference type="GO" id="GO:0005737">
    <property type="term" value="C:cytoplasm"/>
    <property type="evidence" value="ECO:0007669"/>
    <property type="project" value="TreeGrafter"/>
</dbReference>
<evidence type="ECO:0000256" key="11">
    <source>
        <dbReference type="ARBA" id="ARBA00069173"/>
    </source>
</evidence>
<feature type="binding site" evidence="13">
    <location>
        <position position="233"/>
    </location>
    <ligand>
        <name>substrate</name>
    </ligand>
</feature>
<dbReference type="SUPFAM" id="SSF54675">
    <property type="entry name" value="Nicotinate/Quinolinate PRTase N-terminal domain-like"/>
    <property type="match status" value="1"/>
</dbReference>
<keyword evidence="7 12" id="KW-0328">Glycosyltransferase</keyword>
<evidence type="ECO:0000259" key="15">
    <source>
        <dbReference type="Pfam" id="PF02749"/>
    </source>
</evidence>
<evidence type="ECO:0000256" key="4">
    <source>
        <dbReference type="ARBA" id="ARBA00011218"/>
    </source>
</evidence>
<dbReference type="Gene3D" id="3.20.20.70">
    <property type="entry name" value="Aldolase class I"/>
    <property type="match status" value="1"/>
</dbReference>
<evidence type="ECO:0000256" key="9">
    <source>
        <dbReference type="ARBA" id="ARBA00033102"/>
    </source>
</evidence>
<dbReference type="PANTHER" id="PTHR32179">
    <property type="entry name" value="NICOTINATE-NUCLEOTIDE PYROPHOSPHORYLASE [CARBOXYLATING]"/>
    <property type="match status" value="1"/>
</dbReference>
<evidence type="ECO:0000256" key="2">
    <source>
        <dbReference type="ARBA" id="ARBA00004893"/>
    </source>
</evidence>
<gene>
    <name evidence="16" type="primary">nadC</name>
    <name evidence="16" type="ORF">J0M35_16195</name>
</gene>
<dbReference type="FunFam" id="3.20.20.70:FF:000030">
    <property type="entry name" value="Nicotinate-nucleotide pyrophosphorylase, carboxylating"/>
    <property type="match status" value="1"/>
</dbReference>
<proteinExistence type="inferred from homology"/>
<evidence type="ECO:0000256" key="7">
    <source>
        <dbReference type="ARBA" id="ARBA00022676"/>
    </source>
</evidence>
<dbReference type="Pfam" id="PF01729">
    <property type="entry name" value="QRPTase_C"/>
    <property type="match status" value="1"/>
</dbReference>
<dbReference type="GO" id="GO:0034213">
    <property type="term" value="P:quinolinate catabolic process"/>
    <property type="evidence" value="ECO:0007669"/>
    <property type="project" value="TreeGrafter"/>
</dbReference>
<evidence type="ECO:0000256" key="8">
    <source>
        <dbReference type="ARBA" id="ARBA00022679"/>
    </source>
</evidence>
<dbReference type="NCBIfam" id="TIGR00078">
    <property type="entry name" value="nadC"/>
    <property type="match status" value="1"/>
</dbReference>
<dbReference type="Pfam" id="PF02749">
    <property type="entry name" value="QRPTase_N"/>
    <property type="match status" value="1"/>
</dbReference>
<dbReference type="Proteomes" id="UP000664277">
    <property type="component" value="Unassembled WGS sequence"/>
</dbReference>
<dbReference type="GO" id="GO:0004514">
    <property type="term" value="F:nicotinate-nucleotide diphosphorylase (carboxylating) activity"/>
    <property type="evidence" value="ECO:0007669"/>
    <property type="project" value="UniProtKB-EC"/>
</dbReference>
<feature type="binding site" evidence="13">
    <location>
        <begin position="301"/>
        <end position="303"/>
    </location>
    <ligand>
        <name>substrate</name>
    </ligand>
</feature>